<gene>
    <name evidence="3" type="primary">LOC120252524</name>
</gene>
<organism evidence="2 3">
    <name type="scientific">Dioscorea cayennensis subsp. rotundata</name>
    <name type="common">White Guinea yam</name>
    <name type="synonym">Dioscorea rotundata</name>
    <dbReference type="NCBI Taxonomy" id="55577"/>
    <lineage>
        <taxon>Eukaryota</taxon>
        <taxon>Viridiplantae</taxon>
        <taxon>Streptophyta</taxon>
        <taxon>Embryophyta</taxon>
        <taxon>Tracheophyta</taxon>
        <taxon>Spermatophyta</taxon>
        <taxon>Magnoliopsida</taxon>
        <taxon>Liliopsida</taxon>
        <taxon>Dioscoreales</taxon>
        <taxon>Dioscoreaceae</taxon>
        <taxon>Dioscorea</taxon>
    </lineage>
</organism>
<keyword evidence="2" id="KW-1185">Reference proteome</keyword>
<evidence type="ECO:0000313" key="2">
    <source>
        <dbReference type="Proteomes" id="UP001515500"/>
    </source>
</evidence>
<feature type="domain" description="MULE transposase" evidence="1">
    <location>
        <begin position="158"/>
        <end position="252"/>
    </location>
</feature>
<dbReference type="AlphaFoldDB" id="A0AB40ANP7"/>
<dbReference type="GeneID" id="120252524"/>
<dbReference type="RefSeq" id="XP_039116630.1">
    <property type="nucleotide sequence ID" value="XM_039260696.1"/>
</dbReference>
<dbReference type="PANTHER" id="PTHR31973:SF187">
    <property type="entry name" value="MUTATOR TRANSPOSASE MUDRA PROTEIN"/>
    <property type="match status" value="1"/>
</dbReference>
<reference evidence="3" key="1">
    <citation type="submission" date="2025-08" db="UniProtKB">
        <authorList>
            <consortium name="RefSeq"/>
        </authorList>
    </citation>
    <scope>IDENTIFICATION</scope>
</reference>
<evidence type="ECO:0000313" key="3">
    <source>
        <dbReference type="RefSeq" id="XP_039116630.1"/>
    </source>
</evidence>
<protein>
    <submittedName>
        <fullName evidence="3">Uncharacterized protein LOC120252524</fullName>
    </submittedName>
</protein>
<evidence type="ECO:0000259" key="1">
    <source>
        <dbReference type="Pfam" id="PF10551"/>
    </source>
</evidence>
<sequence length="270" mass="31042">MTAQCAFKGCQWRIHASKEGNKEMFRIKMMYLTHICSGDIGTILHPKASKKWVNACVIQKLKDHLLYRTIDIQRDMLQDHGVNLSYKQDWLGKEVTHGVLHGSELESYNLLIWYASKIMETNLGSIAIVDKDENRFRHMFFSFYACIIGFKSSCRPWLFIDGTHLLGKYGGTLLGATSKDGNDGFLHVTFVIVDNKMDSNWTWVLLKLGDALNEDNDYMKIITFISDKSNGLISAIVKVFPSSPHAYCFRHLEVNFMKGNIIFWKKLKKD</sequence>
<name>A0AB40ANP7_DIOCR</name>
<accession>A0AB40ANP7</accession>
<dbReference type="Proteomes" id="UP001515500">
    <property type="component" value="Chromosome 21"/>
</dbReference>
<proteinExistence type="predicted"/>
<dbReference type="Pfam" id="PF10551">
    <property type="entry name" value="MULE"/>
    <property type="match status" value="1"/>
</dbReference>
<dbReference type="PANTHER" id="PTHR31973">
    <property type="entry name" value="POLYPROTEIN, PUTATIVE-RELATED"/>
    <property type="match status" value="1"/>
</dbReference>
<dbReference type="InterPro" id="IPR018289">
    <property type="entry name" value="MULE_transposase_dom"/>
</dbReference>